<evidence type="ECO:0000256" key="1">
    <source>
        <dbReference type="ARBA" id="ARBA00007068"/>
    </source>
</evidence>
<dbReference type="SUPFAM" id="SSF56266">
    <property type="entry name" value="DmpA/ArgJ-like"/>
    <property type="match status" value="1"/>
</dbReference>
<evidence type="ECO:0000313" key="2">
    <source>
        <dbReference type="EMBL" id="KQB84898.1"/>
    </source>
</evidence>
<organism evidence="2 3">
    <name type="scientific">Corynebacterium oculi</name>
    <dbReference type="NCBI Taxonomy" id="1544416"/>
    <lineage>
        <taxon>Bacteria</taxon>
        <taxon>Bacillati</taxon>
        <taxon>Actinomycetota</taxon>
        <taxon>Actinomycetes</taxon>
        <taxon>Mycobacteriales</taxon>
        <taxon>Corynebacteriaceae</taxon>
        <taxon>Corynebacterium</taxon>
    </lineage>
</organism>
<dbReference type="PATRIC" id="fig|1544416.3.peg.26"/>
<keyword evidence="3" id="KW-1185">Reference proteome</keyword>
<sequence length="131" mass="13539">MNPQDGTLWADPSRKVDPQAFGKLSAPGANLNTTIGVIATDAPLTSTHAKRLAMSGHDGLSRAVRPAHLPMDGDTLFALSTAWQPLGVAVPVLAHLCSGAAEVVARAIVDAVVSAEASEDLEVTAYREIAS</sequence>
<reference evidence="2 3" key="1">
    <citation type="submission" date="2015-10" db="EMBL/GenBank/DDBJ databases">
        <title>Corynebacteirum lowii and Corynebacterium oculi species nova, derived from human clinical disease and and emended description of Corynebacterium mastiditis.</title>
        <authorList>
            <person name="Bernard K."/>
            <person name="Pacheco A.L."/>
            <person name="Mcdougall C."/>
            <person name="Burtx T."/>
            <person name="Weibe D."/>
            <person name="Tyler S."/>
            <person name="Olson A.B."/>
            <person name="Cnockaert M."/>
            <person name="Eguchi H."/>
            <person name="Kuwahara T."/>
            <person name="Nakayama-Imaohji H."/>
            <person name="Boudewijins M."/>
            <person name="Van Hoecke F."/>
            <person name="Bernier A.-M."/>
            <person name="Vandamme P."/>
        </authorList>
    </citation>
    <scope>NUCLEOTIDE SEQUENCE [LARGE SCALE GENOMIC DNA]</scope>
    <source>
        <strain evidence="2 3">NML 130210</strain>
    </source>
</reference>
<comment type="caution">
    <text evidence="2">The sequence shown here is derived from an EMBL/GenBank/DDBJ whole genome shotgun (WGS) entry which is preliminary data.</text>
</comment>
<dbReference type="InterPro" id="IPR016117">
    <property type="entry name" value="ArgJ-like_dom_sf"/>
</dbReference>
<gene>
    <name evidence="2" type="ORF">Cocul_00027</name>
</gene>
<dbReference type="Proteomes" id="UP000050517">
    <property type="component" value="Unassembled WGS sequence"/>
</dbReference>
<protein>
    <submittedName>
        <fullName evidence="2">Peptidase family S58</fullName>
    </submittedName>
</protein>
<accession>A0A0N8VZU8</accession>
<dbReference type="EMBL" id="LKST01000001">
    <property type="protein sequence ID" value="KQB84898.1"/>
    <property type="molecule type" value="Genomic_DNA"/>
</dbReference>
<evidence type="ECO:0000313" key="3">
    <source>
        <dbReference type="Proteomes" id="UP000050517"/>
    </source>
</evidence>
<dbReference type="GO" id="GO:0004177">
    <property type="term" value="F:aminopeptidase activity"/>
    <property type="evidence" value="ECO:0007669"/>
    <property type="project" value="TreeGrafter"/>
</dbReference>
<name>A0A0N8VZU8_9CORY</name>
<dbReference type="AlphaFoldDB" id="A0A0N8VZU8"/>
<dbReference type="PANTHER" id="PTHR36512:SF3">
    <property type="entry name" value="BLR5678 PROTEIN"/>
    <property type="match status" value="1"/>
</dbReference>
<dbReference type="Pfam" id="PF03576">
    <property type="entry name" value="Peptidase_S58"/>
    <property type="match status" value="1"/>
</dbReference>
<dbReference type="Gene3D" id="3.60.70.12">
    <property type="entry name" value="L-amino peptidase D-ALA esterase/amidase"/>
    <property type="match status" value="1"/>
</dbReference>
<dbReference type="STRING" id="1544416.Cocul_00027"/>
<dbReference type="InterPro" id="IPR005321">
    <property type="entry name" value="Peptidase_S58_DmpA"/>
</dbReference>
<comment type="similarity">
    <text evidence="1">Belongs to the peptidase S58 family.</text>
</comment>
<dbReference type="PANTHER" id="PTHR36512">
    <property type="entry name" value="D-AMINOPEPTIDASE"/>
    <property type="match status" value="1"/>
</dbReference>
<proteinExistence type="inferred from homology"/>